<dbReference type="STRING" id="570521.SAMN04488508_102410"/>
<evidence type="ECO:0000256" key="1">
    <source>
        <dbReference type="PROSITE-ProRule" id="PRU00278"/>
    </source>
</evidence>
<feature type="domain" description="PpiC" evidence="3">
    <location>
        <begin position="228"/>
        <end position="329"/>
    </location>
</feature>
<evidence type="ECO:0000313" key="4">
    <source>
        <dbReference type="EMBL" id="SHI67580.1"/>
    </source>
</evidence>
<evidence type="ECO:0000313" key="5">
    <source>
        <dbReference type="Proteomes" id="UP000184432"/>
    </source>
</evidence>
<proteinExistence type="predicted"/>
<sequence>MHTKSFVFFLGLLFFGFANAQKKEEVLLTVDGTPVYISEFKKVYLKNIDLVKDDSQKNIDEYLDLFVNYKLKLKEAKTLGLDQKKEYQKELSGYRKQLASGYLTDTRTSDALIKEAYDRSLERINASHILTMVKPTASPQDTLKAYNKIIEARNKVIDGANFGETAKSYSEDPSAAKNGGDLGWFSVFRMVYPFENEAFKTKIGDISQPFRTRFGYHIVKVNNREKSLGEVTVAHIMVATNEKRTEDQAKTRIEEINQQLNQGVSFASLAKEYSDDPSTAIDGGKIRRFGQGVLNSEKFEKTAFALQEKDELSQPIQTKYGWHIIKLIEKHPPKSFEEQKAELTSKVKRDSRSKLVTTSFMNSLKEKYEIARNENALQYFKQIIPDTISNQEWVIEENEDLNKELFSLKDQKITYQDFAEFLMNKRLRAGIRVDGDTFVEEMFTQFESTTLLEYYDEHLEDDNADFATVFNEYKDGLLLFDLMETKIWNVAKTDSAGLRQFYNTRKDEYVQAETYKIIKASSTRKDAIEQVKDLLKQQKPLEEIKRKVNTGDAVIVLFSEEDLIKGEHTFPKGFVGKKDGITITNEGNFITLIMVKEVVSSRVRKFEEIKGEVINDFQENMEKDWLAELRTKYPVKVDTRVLKKVKKELLK</sequence>
<evidence type="ECO:0000256" key="2">
    <source>
        <dbReference type="SAM" id="SignalP"/>
    </source>
</evidence>
<accession>A0A1M6D2W4</accession>
<feature type="chain" id="PRO_5012364377" evidence="2">
    <location>
        <begin position="21"/>
        <end position="651"/>
    </location>
</feature>
<dbReference type="InterPro" id="IPR050245">
    <property type="entry name" value="PrsA_foldase"/>
</dbReference>
<dbReference type="InterPro" id="IPR000297">
    <property type="entry name" value="PPIase_PpiC"/>
</dbReference>
<dbReference type="PANTHER" id="PTHR47245:SF2">
    <property type="entry name" value="PEPTIDYL-PROLYL CIS-TRANS ISOMERASE HP_0175-RELATED"/>
    <property type="match status" value="1"/>
</dbReference>
<feature type="signal peptide" evidence="2">
    <location>
        <begin position="1"/>
        <end position="20"/>
    </location>
</feature>
<dbReference type="PROSITE" id="PS50198">
    <property type="entry name" value="PPIC_PPIASE_2"/>
    <property type="match status" value="2"/>
</dbReference>
<dbReference type="Gene3D" id="3.10.50.40">
    <property type="match status" value="2"/>
</dbReference>
<protein>
    <submittedName>
        <fullName evidence="4">Peptidyl-prolyl cis-trans isomerase SurA</fullName>
    </submittedName>
</protein>
<feature type="domain" description="PpiC" evidence="3">
    <location>
        <begin position="121"/>
        <end position="223"/>
    </location>
</feature>
<dbReference type="InterPro" id="IPR046357">
    <property type="entry name" value="PPIase_dom_sf"/>
</dbReference>
<dbReference type="OrthoDB" id="14196at2"/>
<evidence type="ECO:0000259" key="3">
    <source>
        <dbReference type="PROSITE" id="PS50198"/>
    </source>
</evidence>
<organism evidence="4 5">
    <name type="scientific">Aquimarina spongiae</name>
    <dbReference type="NCBI Taxonomy" id="570521"/>
    <lineage>
        <taxon>Bacteria</taxon>
        <taxon>Pseudomonadati</taxon>
        <taxon>Bacteroidota</taxon>
        <taxon>Flavobacteriia</taxon>
        <taxon>Flavobacteriales</taxon>
        <taxon>Flavobacteriaceae</taxon>
        <taxon>Aquimarina</taxon>
    </lineage>
</organism>
<dbReference type="GO" id="GO:0003755">
    <property type="term" value="F:peptidyl-prolyl cis-trans isomerase activity"/>
    <property type="evidence" value="ECO:0007669"/>
    <property type="project" value="UniProtKB-KW"/>
</dbReference>
<dbReference type="SUPFAM" id="SSF54534">
    <property type="entry name" value="FKBP-like"/>
    <property type="match status" value="2"/>
</dbReference>
<name>A0A1M6D2W4_9FLAO</name>
<dbReference type="Proteomes" id="UP000184432">
    <property type="component" value="Unassembled WGS sequence"/>
</dbReference>
<dbReference type="PANTHER" id="PTHR47245">
    <property type="entry name" value="PEPTIDYLPROLYL ISOMERASE"/>
    <property type="match status" value="1"/>
</dbReference>
<dbReference type="EMBL" id="FQYP01000002">
    <property type="protein sequence ID" value="SHI67580.1"/>
    <property type="molecule type" value="Genomic_DNA"/>
</dbReference>
<dbReference type="Pfam" id="PF00639">
    <property type="entry name" value="Rotamase"/>
    <property type="match status" value="1"/>
</dbReference>
<gene>
    <name evidence="4" type="ORF">SAMN04488508_102410</name>
</gene>
<keyword evidence="1" id="KW-0697">Rotamase</keyword>
<reference evidence="5" key="1">
    <citation type="submission" date="2016-11" db="EMBL/GenBank/DDBJ databases">
        <authorList>
            <person name="Varghese N."/>
            <person name="Submissions S."/>
        </authorList>
    </citation>
    <scope>NUCLEOTIDE SEQUENCE [LARGE SCALE GENOMIC DNA]</scope>
    <source>
        <strain evidence="5">DSM 22623</strain>
    </source>
</reference>
<dbReference type="AlphaFoldDB" id="A0A1M6D2W4"/>
<dbReference type="RefSeq" id="WP_073315169.1">
    <property type="nucleotide sequence ID" value="NZ_FQYP01000002.1"/>
</dbReference>
<keyword evidence="2" id="KW-0732">Signal</keyword>
<dbReference type="Pfam" id="PF13616">
    <property type="entry name" value="Rotamase_3"/>
    <property type="match status" value="1"/>
</dbReference>
<keyword evidence="5" id="KW-1185">Reference proteome</keyword>
<keyword evidence="1 4" id="KW-0413">Isomerase</keyword>